<keyword evidence="7 10" id="KW-1133">Transmembrane helix</keyword>
<accession>A0AAW9STQ1</accession>
<feature type="transmembrane region" description="Helical" evidence="10">
    <location>
        <begin position="474"/>
        <end position="497"/>
    </location>
</feature>
<dbReference type="Pfam" id="PF16192">
    <property type="entry name" value="PMT_4TMC"/>
    <property type="match status" value="1"/>
</dbReference>
<dbReference type="InterPro" id="IPR027005">
    <property type="entry name" value="PMT-like"/>
</dbReference>
<keyword evidence="10" id="KW-1003">Cell membrane</keyword>
<feature type="transmembrane region" description="Helical" evidence="10">
    <location>
        <begin position="125"/>
        <end position="143"/>
    </location>
</feature>
<dbReference type="GO" id="GO:0005886">
    <property type="term" value="C:plasma membrane"/>
    <property type="evidence" value="ECO:0007669"/>
    <property type="project" value="UniProtKB-SubCell"/>
</dbReference>
<evidence type="ECO:0000256" key="6">
    <source>
        <dbReference type="ARBA" id="ARBA00022692"/>
    </source>
</evidence>
<evidence type="ECO:0000259" key="12">
    <source>
        <dbReference type="Pfam" id="PF16192"/>
    </source>
</evidence>
<dbReference type="InterPro" id="IPR003342">
    <property type="entry name" value="ArnT-like_N"/>
</dbReference>
<reference evidence="13" key="2">
    <citation type="submission" date="2024-05" db="EMBL/GenBank/DDBJ databases">
        <authorList>
            <person name="Wolfe A."/>
        </authorList>
    </citation>
    <scope>NUCLEOTIDE SEQUENCE</scope>
    <source>
        <strain evidence="13">UMB1064</strain>
    </source>
</reference>
<dbReference type="InterPro" id="IPR032421">
    <property type="entry name" value="PMT_4TMC"/>
</dbReference>
<dbReference type="EMBL" id="JASOOY020000009">
    <property type="protein sequence ID" value="MEO3716463.1"/>
    <property type="molecule type" value="Genomic_DNA"/>
</dbReference>
<feature type="transmembrane region" description="Helical" evidence="10">
    <location>
        <begin position="178"/>
        <end position="196"/>
    </location>
</feature>
<evidence type="ECO:0000256" key="7">
    <source>
        <dbReference type="ARBA" id="ARBA00022989"/>
    </source>
</evidence>
<feature type="transmembrane region" description="Helical" evidence="10">
    <location>
        <begin position="420"/>
        <end position="437"/>
    </location>
</feature>
<evidence type="ECO:0000256" key="1">
    <source>
        <dbReference type="ARBA" id="ARBA00004127"/>
    </source>
</evidence>
<evidence type="ECO:0000256" key="8">
    <source>
        <dbReference type="ARBA" id="ARBA00023136"/>
    </source>
</evidence>
<comment type="similarity">
    <text evidence="3 10">Belongs to the glycosyltransferase 39 family.</text>
</comment>
<keyword evidence="4 10" id="KW-0328">Glycosyltransferase</keyword>
<comment type="caution">
    <text evidence="13">The sequence shown here is derived from an EMBL/GenBank/DDBJ whole genome shotgun (WGS) entry which is preliminary data.</text>
</comment>
<evidence type="ECO:0000313" key="14">
    <source>
        <dbReference type="Proteomes" id="UP001223646"/>
    </source>
</evidence>
<dbReference type="RefSeq" id="WP_347658221.1">
    <property type="nucleotide sequence ID" value="NZ_JASOOY020000009.1"/>
</dbReference>
<organism evidence="13 14">
    <name type="scientific">Corynebacterium amycolatum</name>
    <dbReference type="NCBI Taxonomy" id="43765"/>
    <lineage>
        <taxon>Bacteria</taxon>
        <taxon>Bacillati</taxon>
        <taxon>Actinomycetota</taxon>
        <taxon>Actinomycetes</taxon>
        <taxon>Mycobacteriales</taxon>
        <taxon>Corynebacteriaceae</taxon>
        <taxon>Corynebacterium</taxon>
    </lineage>
</organism>
<feature type="domain" description="ArnT-like N-terminal" evidence="11">
    <location>
        <begin position="125"/>
        <end position="251"/>
    </location>
</feature>
<dbReference type="PANTHER" id="PTHR10050:SF46">
    <property type="entry name" value="PROTEIN O-MANNOSYL-TRANSFERASE 2"/>
    <property type="match status" value="1"/>
</dbReference>
<comment type="pathway">
    <text evidence="2 10">Protein modification; protein glycosylation.</text>
</comment>
<protein>
    <recommendedName>
        <fullName evidence="9 10">Polyprenol-phosphate-mannose--protein mannosyltransferase</fullName>
        <ecNumber evidence="10">2.4.1.-</ecNumber>
    </recommendedName>
</protein>
<evidence type="ECO:0000256" key="9">
    <source>
        <dbReference type="ARBA" id="ARBA00093617"/>
    </source>
</evidence>
<evidence type="ECO:0000256" key="2">
    <source>
        <dbReference type="ARBA" id="ARBA00004922"/>
    </source>
</evidence>
<gene>
    <name evidence="13" type="ORF">QP460_002500</name>
</gene>
<feature type="transmembrane region" description="Helical" evidence="10">
    <location>
        <begin position="42"/>
        <end position="61"/>
    </location>
</feature>
<evidence type="ECO:0000256" key="3">
    <source>
        <dbReference type="ARBA" id="ARBA00007222"/>
    </source>
</evidence>
<feature type="transmembrane region" description="Helical" evidence="10">
    <location>
        <begin position="155"/>
        <end position="172"/>
    </location>
</feature>
<evidence type="ECO:0000256" key="4">
    <source>
        <dbReference type="ARBA" id="ARBA00022676"/>
    </source>
</evidence>
<feature type="domain" description="Protein O-mannosyl-transferase C-terminal four TM" evidence="12">
    <location>
        <begin position="329"/>
        <end position="517"/>
    </location>
</feature>
<evidence type="ECO:0000313" key="13">
    <source>
        <dbReference type="EMBL" id="MEO3716463.1"/>
    </source>
</evidence>
<comment type="subcellular location">
    <subcellularLocation>
        <location evidence="10">Cell membrane</location>
    </subcellularLocation>
    <subcellularLocation>
        <location evidence="1">Endomembrane system</location>
        <topology evidence="1">Multi-pass membrane protein</topology>
    </subcellularLocation>
</comment>
<dbReference type="AlphaFoldDB" id="A0AAW9STQ1"/>
<name>A0AAW9STQ1_CORAY</name>
<comment type="function">
    <text evidence="10">Protein O-mannosyltransferase that catalyzes the transfer of a single mannose residue from a polyprenol phospho-mannosyl lipidic donor to the hydroxyl group of selected serine and threonine residues in acceptor proteins.</text>
</comment>
<evidence type="ECO:0000256" key="5">
    <source>
        <dbReference type="ARBA" id="ARBA00022679"/>
    </source>
</evidence>
<dbReference type="Proteomes" id="UP001223646">
    <property type="component" value="Unassembled WGS sequence"/>
</dbReference>
<dbReference type="Pfam" id="PF02366">
    <property type="entry name" value="PMT"/>
    <property type="match status" value="1"/>
</dbReference>
<dbReference type="PANTHER" id="PTHR10050">
    <property type="entry name" value="DOLICHYL-PHOSPHATE-MANNOSE--PROTEIN MANNOSYLTRANSFERASE"/>
    <property type="match status" value="1"/>
</dbReference>
<dbReference type="EC" id="2.4.1.-" evidence="10"/>
<dbReference type="GO" id="GO:0004169">
    <property type="term" value="F:dolichyl-phosphate-mannose-protein mannosyltransferase activity"/>
    <property type="evidence" value="ECO:0007669"/>
    <property type="project" value="UniProtKB-UniRule"/>
</dbReference>
<dbReference type="GO" id="GO:0012505">
    <property type="term" value="C:endomembrane system"/>
    <property type="evidence" value="ECO:0007669"/>
    <property type="project" value="UniProtKB-SubCell"/>
</dbReference>
<keyword evidence="5 10" id="KW-0808">Transferase</keyword>
<sequence length="518" mass="58656">MTDAALTPPPETERRAKKRFLRPIPPVPSLPPLRRWDKWDTATFVVLGIVAALTRFIGLAAKTDNGTPLFDEKHYVPQAWQILESTRDPISSGIEDNPGYGLIVHPPVAKQVIAVGEWIFGYSPMGWRFMSAVCGTLVILLLMDIVRRISRGSRLAVGIAGLYALADGVLFVSSRVGMLDMIQTFFITAAAWALLIDQADARKRLESATELGSFGPYLSYRWWRLLAGIMLGLATGVKWSGLYYMAAFGLWSVFTDLVSRKNAGAHKPVLGALARDTAPALRDLVVVPLGVYFLSWRSWFAEETSVYRHVSPEDRDTGLPGTDWLPEALQNYLHYQNSVLKFHAELTTSNGHKHPWESKPWEWLVSWRPMLYYSTETTCSGGQECKGWMMLFGTPPIWWLLVPVVLWATWRWLGRRDGRYALPVIGFLASWLPWVIGYDRQMYFFYATALIPFVLIAFALLADDLSHWRPRGKPVGLVIVGTHAALVVTAFVFWLPILTGYPLPLNHFEWRFWLPSWS</sequence>
<evidence type="ECO:0000259" key="11">
    <source>
        <dbReference type="Pfam" id="PF02366"/>
    </source>
</evidence>
<keyword evidence="8 10" id="KW-0472">Membrane</keyword>
<feature type="transmembrane region" description="Helical" evidence="10">
    <location>
        <begin position="443"/>
        <end position="462"/>
    </location>
</feature>
<reference evidence="13" key="1">
    <citation type="submission" date="2023-05" db="EMBL/GenBank/DDBJ databases">
        <authorList>
            <person name="Du J."/>
        </authorList>
    </citation>
    <scope>NUCLEOTIDE SEQUENCE</scope>
    <source>
        <strain evidence="13">UMB1064</strain>
    </source>
</reference>
<feature type="transmembrane region" description="Helical" evidence="10">
    <location>
        <begin position="396"/>
        <end position="413"/>
    </location>
</feature>
<proteinExistence type="inferred from homology"/>
<evidence type="ECO:0000256" key="10">
    <source>
        <dbReference type="RuleBase" id="RU367007"/>
    </source>
</evidence>
<keyword evidence="6 10" id="KW-0812">Transmembrane</keyword>